<dbReference type="PRINTS" id="PR00685">
    <property type="entry name" value="TIFACTORIIB"/>
</dbReference>
<comment type="subcellular location">
    <subcellularLocation>
        <location evidence="1">Nucleus</location>
    </subcellularLocation>
</comment>
<evidence type="ECO:0000256" key="4">
    <source>
        <dbReference type="ARBA" id="ARBA00022771"/>
    </source>
</evidence>
<dbReference type="GO" id="GO:0097550">
    <property type="term" value="C:transcription preinitiation complex"/>
    <property type="evidence" value="ECO:0007669"/>
    <property type="project" value="TreeGrafter"/>
</dbReference>
<dbReference type="PANTHER" id="PTHR11618">
    <property type="entry name" value="TRANSCRIPTION INITIATION FACTOR IIB-RELATED"/>
    <property type="match status" value="1"/>
</dbReference>
<evidence type="ECO:0000256" key="9">
    <source>
        <dbReference type="ARBA" id="ARBA00023242"/>
    </source>
</evidence>
<reference evidence="14" key="1">
    <citation type="submission" date="2023-06" db="EMBL/GenBank/DDBJ databases">
        <authorList>
            <person name="Delattre M."/>
        </authorList>
    </citation>
    <scope>NUCLEOTIDE SEQUENCE</scope>
    <source>
        <strain evidence="14">AF72</strain>
    </source>
</reference>
<comment type="caution">
    <text evidence="14">The sequence shown here is derived from an EMBL/GenBank/DDBJ whole genome shotgun (WGS) entry which is preliminary data.</text>
</comment>
<dbReference type="Pfam" id="PF00382">
    <property type="entry name" value="TFIIB"/>
    <property type="match status" value="2"/>
</dbReference>
<dbReference type="Gene3D" id="1.20.5.650">
    <property type="entry name" value="Single helix bin"/>
    <property type="match status" value="1"/>
</dbReference>
<keyword evidence="8" id="KW-0804">Transcription</keyword>
<dbReference type="EMBL" id="CATQJA010002706">
    <property type="protein sequence ID" value="CAJ0585766.1"/>
    <property type="molecule type" value="Genomic_DNA"/>
</dbReference>
<dbReference type="CDD" id="cd20554">
    <property type="entry name" value="CYCLIN_TFIIIB90_rpt2"/>
    <property type="match status" value="1"/>
</dbReference>
<dbReference type="InterPro" id="IPR013150">
    <property type="entry name" value="TFIIB_cyclin"/>
</dbReference>
<dbReference type="GO" id="GO:0017025">
    <property type="term" value="F:TBP-class protein binding"/>
    <property type="evidence" value="ECO:0007669"/>
    <property type="project" value="InterPro"/>
</dbReference>
<feature type="compositionally biased region" description="Polar residues" evidence="12">
    <location>
        <begin position="696"/>
        <end position="715"/>
    </location>
</feature>
<evidence type="ECO:0000259" key="13">
    <source>
        <dbReference type="PROSITE" id="PS51134"/>
    </source>
</evidence>
<keyword evidence="4 11" id="KW-0863">Zinc-finger</keyword>
<feature type="compositionally biased region" description="Basic and acidic residues" evidence="12">
    <location>
        <begin position="457"/>
        <end position="467"/>
    </location>
</feature>
<dbReference type="Proteomes" id="UP001177023">
    <property type="component" value="Unassembled WGS sequence"/>
</dbReference>
<feature type="region of interest" description="Disordered" evidence="12">
    <location>
        <begin position="629"/>
        <end position="774"/>
    </location>
</feature>
<dbReference type="GO" id="GO:0005634">
    <property type="term" value="C:nucleus"/>
    <property type="evidence" value="ECO:0007669"/>
    <property type="project" value="UniProtKB-SubCell"/>
</dbReference>
<dbReference type="InterPro" id="IPR013763">
    <property type="entry name" value="Cyclin-like_dom"/>
</dbReference>
<keyword evidence="7" id="KW-0010">Activator</keyword>
<dbReference type="GO" id="GO:0000126">
    <property type="term" value="C:transcription factor TFIIIB complex"/>
    <property type="evidence" value="ECO:0007669"/>
    <property type="project" value="TreeGrafter"/>
</dbReference>
<evidence type="ECO:0000256" key="1">
    <source>
        <dbReference type="ARBA" id="ARBA00004123"/>
    </source>
</evidence>
<dbReference type="FunFam" id="1.10.472.10:FF:000121">
    <property type="entry name" value="Transcription factor IIIB"/>
    <property type="match status" value="1"/>
</dbReference>
<organism evidence="14 15">
    <name type="scientific">Mesorhabditis spiculigera</name>
    <dbReference type="NCBI Taxonomy" id="96644"/>
    <lineage>
        <taxon>Eukaryota</taxon>
        <taxon>Metazoa</taxon>
        <taxon>Ecdysozoa</taxon>
        <taxon>Nematoda</taxon>
        <taxon>Chromadorea</taxon>
        <taxon>Rhabditida</taxon>
        <taxon>Rhabditina</taxon>
        <taxon>Rhabditomorpha</taxon>
        <taxon>Rhabditoidea</taxon>
        <taxon>Rhabditidae</taxon>
        <taxon>Mesorhabditinae</taxon>
        <taxon>Mesorhabditis</taxon>
    </lineage>
</organism>
<dbReference type="InterPro" id="IPR036915">
    <property type="entry name" value="Cyclin-like_sf"/>
</dbReference>
<evidence type="ECO:0000313" key="15">
    <source>
        <dbReference type="Proteomes" id="UP001177023"/>
    </source>
</evidence>
<feature type="region of interest" description="Disordered" evidence="12">
    <location>
        <begin position="457"/>
        <end position="492"/>
    </location>
</feature>
<keyword evidence="3" id="KW-0479">Metal-binding</keyword>
<comment type="similarity">
    <text evidence="2">Belongs to the TFIIB family.</text>
</comment>
<evidence type="ECO:0000256" key="3">
    <source>
        <dbReference type="ARBA" id="ARBA00022723"/>
    </source>
</evidence>
<name>A0AA36DG99_9BILA</name>
<evidence type="ECO:0000256" key="6">
    <source>
        <dbReference type="ARBA" id="ARBA00023015"/>
    </source>
</evidence>
<dbReference type="Gene3D" id="1.10.472.10">
    <property type="entry name" value="Cyclin-like"/>
    <property type="match status" value="2"/>
</dbReference>
<dbReference type="InterPro" id="IPR000812">
    <property type="entry name" value="TFIIB"/>
</dbReference>
<feature type="compositionally biased region" description="Basic and acidic residues" evidence="12">
    <location>
        <begin position="676"/>
        <end position="689"/>
    </location>
</feature>
<keyword evidence="6" id="KW-0805">Transcription regulation</keyword>
<evidence type="ECO:0000256" key="11">
    <source>
        <dbReference type="PROSITE-ProRule" id="PRU00469"/>
    </source>
</evidence>
<keyword evidence="5" id="KW-0862">Zinc</keyword>
<dbReference type="GO" id="GO:0001006">
    <property type="term" value="F:RNA polymerase III type 3 promoter sequence-specific DNA binding"/>
    <property type="evidence" value="ECO:0007669"/>
    <property type="project" value="TreeGrafter"/>
</dbReference>
<dbReference type="GO" id="GO:0000995">
    <property type="term" value="F:RNA polymerase III general transcription initiation factor activity"/>
    <property type="evidence" value="ECO:0007669"/>
    <property type="project" value="TreeGrafter"/>
</dbReference>
<keyword evidence="15" id="KW-1185">Reference proteome</keyword>
<gene>
    <name evidence="14" type="ORF">MSPICULIGERA_LOCUS23777</name>
</gene>
<dbReference type="Gene3D" id="2.20.25.10">
    <property type="match status" value="1"/>
</dbReference>
<dbReference type="SUPFAM" id="SSF57783">
    <property type="entry name" value="Zinc beta-ribbon"/>
    <property type="match status" value="1"/>
</dbReference>
<dbReference type="Pfam" id="PF07741">
    <property type="entry name" value="BRF1"/>
    <property type="match status" value="1"/>
</dbReference>
<dbReference type="SUPFAM" id="SSF47954">
    <property type="entry name" value="Cyclin-like"/>
    <property type="match status" value="2"/>
</dbReference>
<dbReference type="GO" id="GO:0008270">
    <property type="term" value="F:zinc ion binding"/>
    <property type="evidence" value="ECO:0007669"/>
    <property type="project" value="UniProtKB-KW"/>
</dbReference>
<dbReference type="InterPro" id="IPR011665">
    <property type="entry name" value="BRF1_TBP-bd_dom"/>
</dbReference>
<evidence type="ECO:0000256" key="7">
    <source>
        <dbReference type="ARBA" id="ARBA00023159"/>
    </source>
</evidence>
<keyword evidence="9" id="KW-0539">Nucleus</keyword>
<evidence type="ECO:0000313" key="14">
    <source>
        <dbReference type="EMBL" id="CAJ0585766.1"/>
    </source>
</evidence>
<evidence type="ECO:0000256" key="5">
    <source>
        <dbReference type="ARBA" id="ARBA00022833"/>
    </source>
</evidence>
<proteinExistence type="inferred from homology"/>
<accession>A0AA36DG99</accession>
<evidence type="ECO:0000256" key="10">
    <source>
        <dbReference type="ARBA" id="ARBA00031009"/>
    </source>
</evidence>
<dbReference type="SMART" id="SM00385">
    <property type="entry name" value="CYCLIN"/>
    <property type="match status" value="2"/>
</dbReference>
<dbReference type="PROSITE" id="PS51134">
    <property type="entry name" value="ZF_TFIIB"/>
    <property type="match status" value="1"/>
</dbReference>
<feature type="non-terminal residue" evidence="14">
    <location>
        <position position="774"/>
    </location>
</feature>
<evidence type="ECO:0000256" key="12">
    <source>
        <dbReference type="SAM" id="MobiDB-lite"/>
    </source>
</evidence>
<dbReference type="FunFam" id="1.10.472.10:FF:000002">
    <property type="entry name" value="Transcription factor IIIB 90 kDa subunit"/>
    <property type="match status" value="1"/>
</dbReference>
<evidence type="ECO:0000256" key="2">
    <source>
        <dbReference type="ARBA" id="ARBA00010857"/>
    </source>
</evidence>
<evidence type="ECO:0000256" key="8">
    <source>
        <dbReference type="ARBA" id="ARBA00023163"/>
    </source>
</evidence>
<dbReference type="AlphaFoldDB" id="A0AA36DG99"/>
<protein>
    <recommendedName>
        <fullName evidence="10">B-related factor 1</fullName>
    </recommendedName>
</protein>
<sequence length="774" mass="86070">MGRACKHCGCSEVDEDAARGDAICMGCGAVLEESIVVVETQFAEIASGSHVVVGQHVRIDRQNPLGNQDSREQTFYKGKKLIEEIASQLRIASHCIDTAFNFFKMCVCRGVTRGRIRSHVVSACLYMTCRLENTGHLLLDFSDITQVNVYDLGRTLNFVTRTLRINLPATDPCLYILRFAVMLDFGEKQKDIVTLATRLVERMKRDWMATGRRPTGLCGAALLLAARANNFNRSVQDIVRVVHISEQVVRKRLDEFSQTPSANLTVDEFATLDLEHSEDPPAFREARRKAREEQIRREQLCVDMMSKDLLPVQAKLEHELDKKLKEKFKKAPLASVVGPSLDDPEVGAIGDQIIRNSIIDTAFDTAYGNAGPSTQHHWSAFQVTAEQLGIGNYLNSSTHSNQPEVQEELPLEREDGELDLSGIDDREIDSYILTDKETEIKTTVWMKVNGEHLQEMEERQLKRKAQEELDNLDPNKKKKKKPNRKKEDINANNPLEAIEKVIQEKRLSNKVNYDILKEIEQGTSGLQQSFITKEEIGMTPAEIVDEVNRLVAPDMKLVDDMESPSMEFATGSGATMSGELSKNEAARKRRGAKQLIISMGDVKSQLFGDEKVVKAEVMSVDTQSAHVDIVKKEPDDSSTSSARPRFVKPKPNIGKPKKSTLPACKLKVPQLSRTNGIEEAKLVKKERVEPAVVGLQQETVQDQPTEAPSCSNQPVAENPPSPEPQAAVEEEPTPEAEAVAKPETTEIPAPAASTRARFAKPKPNIAKPKKKGAV</sequence>
<feature type="domain" description="TFIIB-type" evidence="13">
    <location>
        <begin position="1"/>
        <end position="32"/>
    </location>
</feature>
<dbReference type="GO" id="GO:0070897">
    <property type="term" value="P:transcription preinitiation complex assembly"/>
    <property type="evidence" value="ECO:0007669"/>
    <property type="project" value="InterPro"/>
</dbReference>
<dbReference type="PANTHER" id="PTHR11618:SF4">
    <property type="entry name" value="TRANSCRIPTION FACTOR IIIB 90 KDA SUBUNIT"/>
    <property type="match status" value="1"/>
</dbReference>
<dbReference type="CDD" id="cd20553">
    <property type="entry name" value="CYCLIN_TFIIIB90_rpt1"/>
    <property type="match status" value="1"/>
</dbReference>
<dbReference type="InterPro" id="IPR013137">
    <property type="entry name" value="Znf_TFIIB"/>
</dbReference>